<feature type="transmembrane region" description="Helical" evidence="1">
    <location>
        <begin position="12"/>
        <end position="31"/>
    </location>
</feature>
<keyword evidence="1" id="KW-1133">Transmembrane helix</keyword>
<sequence length="62" mass="6629">MSGSSSQLRNRLIAASAYLIQATSLAATLYASQHYWMLRGQQQQHTAAMTLNGSGNGEITTA</sequence>
<evidence type="ECO:0000313" key="3">
    <source>
        <dbReference type="Proteomes" id="UP000242287"/>
    </source>
</evidence>
<protein>
    <submittedName>
        <fullName evidence="2">Uncharacterized protein</fullName>
    </submittedName>
</protein>
<keyword evidence="1" id="KW-0472">Membrane</keyword>
<keyword evidence="1" id="KW-0812">Transmembrane</keyword>
<accession>A0A2A9NKN2</accession>
<name>A0A2A9NKN2_9AGAR</name>
<dbReference type="EMBL" id="KZ301991">
    <property type="protein sequence ID" value="PFH51119.1"/>
    <property type="molecule type" value="Genomic_DNA"/>
</dbReference>
<organism evidence="2 3">
    <name type="scientific">Amanita thiersii Skay4041</name>
    <dbReference type="NCBI Taxonomy" id="703135"/>
    <lineage>
        <taxon>Eukaryota</taxon>
        <taxon>Fungi</taxon>
        <taxon>Dikarya</taxon>
        <taxon>Basidiomycota</taxon>
        <taxon>Agaricomycotina</taxon>
        <taxon>Agaricomycetes</taxon>
        <taxon>Agaricomycetidae</taxon>
        <taxon>Agaricales</taxon>
        <taxon>Pluteineae</taxon>
        <taxon>Amanitaceae</taxon>
        <taxon>Amanita</taxon>
    </lineage>
</organism>
<reference evidence="2 3" key="1">
    <citation type="submission" date="2014-02" db="EMBL/GenBank/DDBJ databases">
        <title>Transposable element dynamics among asymbiotic and ectomycorrhizal Amanita fungi.</title>
        <authorList>
            <consortium name="DOE Joint Genome Institute"/>
            <person name="Hess J."/>
            <person name="Skrede I."/>
            <person name="Wolfe B."/>
            <person name="LaButti K."/>
            <person name="Ohm R.A."/>
            <person name="Grigoriev I.V."/>
            <person name="Pringle A."/>
        </authorList>
    </citation>
    <scope>NUCLEOTIDE SEQUENCE [LARGE SCALE GENOMIC DNA]</scope>
    <source>
        <strain evidence="2 3">SKay4041</strain>
    </source>
</reference>
<proteinExistence type="predicted"/>
<keyword evidence="3" id="KW-1185">Reference proteome</keyword>
<evidence type="ECO:0000256" key="1">
    <source>
        <dbReference type="SAM" id="Phobius"/>
    </source>
</evidence>
<dbReference type="Proteomes" id="UP000242287">
    <property type="component" value="Unassembled WGS sequence"/>
</dbReference>
<evidence type="ECO:0000313" key="2">
    <source>
        <dbReference type="EMBL" id="PFH51119.1"/>
    </source>
</evidence>
<gene>
    <name evidence="2" type="ORF">AMATHDRAFT_3256</name>
</gene>
<dbReference type="AlphaFoldDB" id="A0A2A9NKN2"/>